<protein>
    <submittedName>
        <fullName evidence="1">Uncharacterized protein</fullName>
    </submittedName>
</protein>
<proteinExistence type="predicted"/>
<reference evidence="1 2" key="1">
    <citation type="journal article" date="2021" name="Front. Genet.">
        <title>Chromosome-Level Genome Assembly Reveals Significant Gene Expansion in the Toll and IMD Signaling Pathways of Dendrolimus kikuchii.</title>
        <authorList>
            <person name="Zhou J."/>
            <person name="Wu P."/>
            <person name="Xiong Z."/>
            <person name="Liu N."/>
            <person name="Zhao N."/>
            <person name="Ji M."/>
            <person name="Qiu Y."/>
            <person name="Yang B."/>
        </authorList>
    </citation>
    <scope>NUCLEOTIDE SEQUENCE [LARGE SCALE GENOMIC DNA]</scope>
    <source>
        <strain evidence="1">Ann1</strain>
    </source>
</reference>
<name>A0ACC1CH40_9NEOP</name>
<accession>A0ACC1CH40</accession>
<organism evidence="1 2">
    <name type="scientific">Dendrolimus kikuchii</name>
    <dbReference type="NCBI Taxonomy" id="765133"/>
    <lineage>
        <taxon>Eukaryota</taxon>
        <taxon>Metazoa</taxon>
        <taxon>Ecdysozoa</taxon>
        <taxon>Arthropoda</taxon>
        <taxon>Hexapoda</taxon>
        <taxon>Insecta</taxon>
        <taxon>Pterygota</taxon>
        <taxon>Neoptera</taxon>
        <taxon>Endopterygota</taxon>
        <taxon>Lepidoptera</taxon>
        <taxon>Glossata</taxon>
        <taxon>Ditrysia</taxon>
        <taxon>Bombycoidea</taxon>
        <taxon>Lasiocampidae</taxon>
        <taxon>Dendrolimus</taxon>
    </lineage>
</organism>
<sequence length="437" mass="51098">MPVIKHYIRIPMYYTCVMIILSTFTTIGPNNPSGSKIFPIKLRICRFNTAILFFYIFLLQEFSRQADGPLDPCSPLINFISGFAKHAILYLIFIIPLIVNRFSIFFIKKIDIQYTSKNEMANLYMRASYRISTATTMGFQDKEYNSDLFKEYISTLHIFLEYLVQRLRKLWLHSDYLFKWSSLKRQQDKTLNRMNKLSNQIISKKEIEMQNNMNAKFKVYIELLIELKLKNVLTNKEVKEEADTLIAAGYDTTSLTVAQILIILGSYPEVQEKVYKELQEIFLGGDRDVLKQDLSQMKYLEAVIKESMRLYPVVPMIVRHIDKTLNIKDYILPAGDDFMIPIYALNRHSVWGPDAEVFRPERWLNSNTLPEKAYSFASFSIGRRNCIGMNYAMMSMKTALVHVLRQFKINADIKKIKYEFLVTLVPVSGYHITVEKR</sequence>
<keyword evidence="2" id="KW-1185">Reference proteome</keyword>
<gene>
    <name evidence="1" type="ORF">K1T71_013605</name>
</gene>
<comment type="caution">
    <text evidence="1">The sequence shown here is derived from an EMBL/GenBank/DDBJ whole genome shotgun (WGS) entry which is preliminary data.</text>
</comment>
<dbReference type="Proteomes" id="UP000824533">
    <property type="component" value="Linkage Group LG26"/>
</dbReference>
<evidence type="ECO:0000313" key="2">
    <source>
        <dbReference type="Proteomes" id="UP000824533"/>
    </source>
</evidence>
<dbReference type="EMBL" id="CM034412">
    <property type="protein sequence ID" value="KAJ0170833.1"/>
    <property type="molecule type" value="Genomic_DNA"/>
</dbReference>
<evidence type="ECO:0000313" key="1">
    <source>
        <dbReference type="EMBL" id="KAJ0170833.1"/>
    </source>
</evidence>